<evidence type="ECO:0000313" key="2">
    <source>
        <dbReference type="Proteomes" id="UP000828390"/>
    </source>
</evidence>
<evidence type="ECO:0000313" key="1">
    <source>
        <dbReference type="EMBL" id="KAH3780366.1"/>
    </source>
</evidence>
<dbReference type="AlphaFoldDB" id="A0A9D4ILR6"/>
<sequence length="104" mass="11760">MGKSFGSDFSVVLCTFIPLPENDYQDTIFQLCGIFTFKVVDGSSKSDAPLRPQSRTQRCIEEDTNPETGKNHQDLFTNKLYRPLKLTLCSTLRSGIFAELGTWF</sequence>
<dbReference type="EMBL" id="JAIWYP010000008">
    <property type="protein sequence ID" value="KAH3780366.1"/>
    <property type="molecule type" value="Genomic_DNA"/>
</dbReference>
<organism evidence="1 2">
    <name type="scientific">Dreissena polymorpha</name>
    <name type="common">Zebra mussel</name>
    <name type="synonym">Mytilus polymorpha</name>
    <dbReference type="NCBI Taxonomy" id="45954"/>
    <lineage>
        <taxon>Eukaryota</taxon>
        <taxon>Metazoa</taxon>
        <taxon>Spiralia</taxon>
        <taxon>Lophotrochozoa</taxon>
        <taxon>Mollusca</taxon>
        <taxon>Bivalvia</taxon>
        <taxon>Autobranchia</taxon>
        <taxon>Heteroconchia</taxon>
        <taxon>Euheterodonta</taxon>
        <taxon>Imparidentia</taxon>
        <taxon>Neoheterodontei</taxon>
        <taxon>Myida</taxon>
        <taxon>Dreissenoidea</taxon>
        <taxon>Dreissenidae</taxon>
        <taxon>Dreissena</taxon>
    </lineage>
</organism>
<reference evidence="1" key="1">
    <citation type="journal article" date="2019" name="bioRxiv">
        <title>The Genome of the Zebra Mussel, Dreissena polymorpha: A Resource for Invasive Species Research.</title>
        <authorList>
            <person name="McCartney M.A."/>
            <person name="Auch B."/>
            <person name="Kono T."/>
            <person name="Mallez S."/>
            <person name="Zhang Y."/>
            <person name="Obille A."/>
            <person name="Becker A."/>
            <person name="Abrahante J.E."/>
            <person name="Garbe J."/>
            <person name="Badalamenti J.P."/>
            <person name="Herman A."/>
            <person name="Mangelson H."/>
            <person name="Liachko I."/>
            <person name="Sullivan S."/>
            <person name="Sone E.D."/>
            <person name="Koren S."/>
            <person name="Silverstein K.A.T."/>
            <person name="Beckman K.B."/>
            <person name="Gohl D.M."/>
        </authorList>
    </citation>
    <scope>NUCLEOTIDE SEQUENCE</scope>
    <source>
        <strain evidence="1">Duluth1</strain>
        <tissue evidence="1">Whole animal</tissue>
    </source>
</reference>
<accession>A0A9D4ILR6</accession>
<reference evidence="1" key="2">
    <citation type="submission" date="2020-11" db="EMBL/GenBank/DDBJ databases">
        <authorList>
            <person name="McCartney M.A."/>
            <person name="Auch B."/>
            <person name="Kono T."/>
            <person name="Mallez S."/>
            <person name="Becker A."/>
            <person name="Gohl D.M."/>
            <person name="Silverstein K.A.T."/>
            <person name="Koren S."/>
            <person name="Bechman K.B."/>
            <person name="Herman A."/>
            <person name="Abrahante J.E."/>
            <person name="Garbe J."/>
        </authorList>
    </citation>
    <scope>NUCLEOTIDE SEQUENCE</scope>
    <source>
        <strain evidence="1">Duluth1</strain>
        <tissue evidence="1">Whole animal</tissue>
    </source>
</reference>
<proteinExistence type="predicted"/>
<name>A0A9D4ILR6_DREPO</name>
<dbReference type="Proteomes" id="UP000828390">
    <property type="component" value="Unassembled WGS sequence"/>
</dbReference>
<protein>
    <submittedName>
        <fullName evidence="1">Uncharacterized protein</fullName>
    </submittedName>
</protein>
<gene>
    <name evidence="1" type="ORF">DPMN_158179</name>
</gene>
<comment type="caution">
    <text evidence="1">The sequence shown here is derived from an EMBL/GenBank/DDBJ whole genome shotgun (WGS) entry which is preliminary data.</text>
</comment>
<keyword evidence="2" id="KW-1185">Reference proteome</keyword>